<evidence type="ECO:0000313" key="3">
    <source>
        <dbReference type="Proteomes" id="UP001163105"/>
    </source>
</evidence>
<keyword evidence="3" id="KW-1185">Reference proteome</keyword>
<organism evidence="2 3">
    <name type="scientific">Purpureocillium lavendulum</name>
    <dbReference type="NCBI Taxonomy" id="1247861"/>
    <lineage>
        <taxon>Eukaryota</taxon>
        <taxon>Fungi</taxon>
        <taxon>Dikarya</taxon>
        <taxon>Ascomycota</taxon>
        <taxon>Pezizomycotina</taxon>
        <taxon>Sordariomycetes</taxon>
        <taxon>Hypocreomycetidae</taxon>
        <taxon>Hypocreales</taxon>
        <taxon>Ophiocordycipitaceae</taxon>
        <taxon>Purpureocillium</taxon>
    </lineage>
</organism>
<dbReference type="Proteomes" id="UP001163105">
    <property type="component" value="Unassembled WGS sequence"/>
</dbReference>
<reference evidence="2" key="1">
    <citation type="submission" date="2023-01" db="EMBL/GenBank/DDBJ databases">
        <title>The growth and conidiation of Purpureocillium lavendulum are regulated by nitrogen source and histone H3K14 acetylation.</title>
        <authorList>
            <person name="Tang P."/>
            <person name="Han J."/>
            <person name="Zhang C."/>
            <person name="Tang P."/>
            <person name="Qi F."/>
            <person name="Zhang K."/>
            <person name="Liang L."/>
        </authorList>
    </citation>
    <scope>NUCLEOTIDE SEQUENCE</scope>
    <source>
        <strain evidence="2">YMF1.00683</strain>
    </source>
</reference>
<feature type="compositionally biased region" description="Basic and acidic residues" evidence="1">
    <location>
        <begin position="57"/>
        <end position="66"/>
    </location>
</feature>
<proteinExistence type="predicted"/>
<name>A0AB34FII3_9HYPO</name>
<sequence length="66" mass="6881">MADNDSRGHSSTSAGKASETSDVTIHEAQFGKSGKASDMSIVISSGEAARRVRGKGKGKEAKEEKK</sequence>
<protein>
    <submittedName>
        <fullName evidence="2">BZIP transcription factor domain-containing protein</fullName>
    </submittedName>
</protein>
<evidence type="ECO:0000256" key="1">
    <source>
        <dbReference type="SAM" id="MobiDB-lite"/>
    </source>
</evidence>
<gene>
    <name evidence="2" type="ORF">O9K51_08169</name>
</gene>
<comment type="caution">
    <text evidence="2">The sequence shown here is derived from an EMBL/GenBank/DDBJ whole genome shotgun (WGS) entry which is preliminary data.</text>
</comment>
<evidence type="ECO:0000313" key="2">
    <source>
        <dbReference type="EMBL" id="KAJ6438768.1"/>
    </source>
</evidence>
<feature type="region of interest" description="Disordered" evidence="1">
    <location>
        <begin position="1"/>
        <end position="66"/>
    </location>
</feature>
<dbReference type="AlphaFoldDB" id="A0AB34FII3"/>
<feature type="compositionally biased region" description="Polar residues" evidence="1">
    <location>
        <begin position="9"/>
        <end position="23"/>
    </location>
</feature>
<accession>A0AB34FII3</accession>
<dbReference type="EMBL" id="JAQHRD010000007">
    <property type="protein sequence ID" value="KAJ6438768.1"/>
    <property type="molecule type" value="Genomic_DNA"/>
</dbReference>